<dbReference type="STRING" id="93064.BRX40_15545"/>
<evidence type="ECO:0000313" key="5">
    <source>
        <dbReference type="Proteomes" id="UP000286681"/>
    </source>
</evidence>
<dbReference type="EMBL" id="CP018820">
    <property type="protein sequence ID" value="APR53646.1"/>
    <property type="molecule type" value="Genomic_DNA"/>
</dbReference>
<evidence type="ECO:0000259" key="1">
    <source>
        <dbReference type="Pfam" id="PF00149"/>
    </source>
</evidence>
<dbReference type="GeneID" id="44133978"/>
<evidence type="ECO:0000313" key="4">
    <source>
        <dbReference type="Proteomes" id="UP000185161"/>
    </source>
</evidence>
<dbReference type="InterPro" id="IPR029052">
    <property type="entry name" value="Metallo-depent_PP-like"/>
</dbReference>
<dbReference type="Pfam" id="PF00149">
    <property type="entry name" value="Metallophos"/>
    <property type="match status" value="1"/>
</dbReference>
<accession>A0A1L6JCL5</accession>
<dbReference type="PIRSF" id="PIRSF000883">
    <property type="entry name" value="Pesterase_MJ0912"/>
    <property type="match status" value="1"/>
</dbReference>
<protein>
    <submittedName>
        <fullName evidence="3">Metallophosphoesterase</fullName>
    </submittedName>
</protein>
<dbReference type="RefSeq" id="WP_075152216.1">
    <property type="nucleotide sequence ID" value="NZ_CP018820.1"/>
</dbReference>
<dbReference type="CDD" id="cd00838">
    <property type="entry name" value="MPP_superfamily"/>
    <property type="match status" value="1"/>
</dbReference>
<dbReference type="AlphaFoldDB" id="A0A1L6JCL5"/>
<reference evidence="3 5" key="3">
    <citation type="submission" date="2018-07" db="EMBL/GenBank/DDBJ databases">
        <title>Genomic and Epidemiologic Investigation of an Indolent Hospital Outbreak.</title>
        <authorList>
            <person name="Johnson R.C."/>
            <person name="Deming C."/>
            <person name="Conlan S."/>
            <person name="Zellmer C.J."/>
            <person name="Michelin A.V."/>
            <person name="Lee-Lin S."/>
            <person name="Thomas P.J."/>
            <person name="Park M."/>
            <person name="Weingarten R.A."/>
            <person name="Less J."/>
            <person name="Dekker J.P."/>
            <person name="Frank K.M."/>
            <person name="Musser K.A."/>
            <person name="Mcquiston J.R."/>
            <person name="Henderson D.K."/>
            <person name="Lau A.F."/>
            <person name="Palmore T.N."/>
            <person name="Segre J.A."/>
        </authorList>
    </citation>
    <scope>NUCLEOTIDE SEQUENCE [LARGE SCALE GENOMIC DNA]</scope>
    <source>
        <strain evidence="3 5">SK-NIH.Env10_0317</strain>
    </source>
</reference>
<evidence type="ECO:0000313" key="2">
    <source>
        <dbReference type="EMBL" id="APR53646.1"/>
    </source>
</evidence>
<dbReference type="Gene3D" id="3.60.21.10">
    <property type="match status" value="1"/>
</dbReference>
<gene>
    <name evidence="2" type="ORF">BRX40_15545</name>
    <name evidence="3" type="ORF">CA257_16980</name>
</gene>
<feature type="domain" description="Calcineurin-like phosphoesterase" evidence="1">
    <location>
        <begin position="3"/>
        <end position="192"/>
    </location>
</feature>
<sequence>MLAVLSDIHGNLPALEAVIADARAAGATGFVNLGDSLSGPLWPAETADLLMRESWPTIAGNHERQLLTHAPERMNASDRFARGCLSDVHLAWLAAQPQTLTVIPAPVPGSTVRQAVGERLYRTTDGKVDPGTGAGMTETGMILCVHGSPRSDVEHLIHSVEGAGLRDASAAEIADRLDGAAATLVLCGHTHVARVVTLADGRTVANPGSVGLQAYTDDHPAFYSVENGDPLARYALVRGVQVELRAIPYDHLPAAAKAAREGRQDWAEALRTGRNG</sequence>
<dbReference type="InterPro" id="IPR011152">
    <property type="entry name" value="Pesterase_MJ0912"/>
</dbReference>
<dbReference type="EMBL" id="QQWO01000016">
    <property type="protein sequence ID" value="RSV00502.1"/>
    <property type="molecule type" value="Genomic_DNA"/>
</dbReference>
<dbReference type="KEGG" id="skr:BRX40_15545"/>
<dbReference type="Proteomes" id="UP000185161">
    <property type="component" value="Chromosome"/>
</dbReference>
<dbReference type="Proteomes" id="UP000286681">
    <property type="component" value="Unassembled WGS sequence"/>
</dbReference>
<keyword evidence="4" id="KW-1185">Reference proteome</keyword>
<dbReference type="OrthoDB" id="9813918at2"/>
<dbReference type="InterPro" id="IPR004843">
    <property type="entry name" value="Calcineurin-like_PHP"/>
</dbReference>
<dbReference type="SUPFAM" id="SSF56300">
    <property type="entry name" value="Metallo-dependent phosphatases"/>
    <property type="match status" value="1"/>
</dbReference>
<reference evidence="4" key="2">
    <citation type="submission" date="2016-12" db="EMBL/GenBank/DDBJ databases">
        <title>Whole genome sequencing of Sphingomonas sp. ABOJV.</title>
        <authorList>
            <person name="Conlan S."/>
            <person name="Thomas P.J."/>
            <person name="Mullikin J."/>
            <person name="Palmore T.N."/>
            <person name="Frank K.M."/>
            <person name="Segre J.A."/>
        </authorList>
    </citation>
    <scope>NUCLEOTIDE SEQUENCE [LARGE SCALE GENOMIC DNA]</scope>
    <source>
        <strain evidence="4">ABOJV</strain>
    </source>
</reference>
<proteinExistence type="predicted"/>
<organism evidence="2 4">
    <name type="scientific">Sphingomonas koreensis</name>
    <dbReference type="NCBI Taxonomy" id="93064"/>
    <lineage>
        <taxon>Bacteria</taxon>
        <taxon>Pseudomonadati</taxon>
        <taxon>Pseudomonadota</taxon>
        <taxon>Alphaproteobacteria</taxon>
        <taxon>Sphingomonadales</taxon>
        <taxon>Sphingomonadaceae</taxon>
        <taxon>Sphingomonas</taxon>
    </lineage>
</organism>
<evidence type="ECO:0000313" key="3">
    <source>
        <dbReference type="EMBL" id="RSV00502.1"/>
    </source>
</evidence>
<name>A0A1L6JCL5_9SPHN</name>
<reference evidence="2" key="1">
    <citation type="submission" date="2016-12" db="EMBL/GenBank/DDBJ databases">
        <title>Whole genome sequencing of Sphingomonas koreensis.</title>
        <authorList>
            <person name="Conlan S."/>
            <person name="Thomas P.J."/>
            <person name="Mullikin J."/>
            <person name="Palmore T.N."/>
            <person name="Frank K.M."/>
            <person name="Segre J.A."/>
        </authorList>
    </citation>
    <scope>NUCLEOTIDE SEQUENCE</scope>
    <source>
        <strain evidence="2">ABOJV</strain>
    </source>
</reference>